<reference evidence="1 2" key="2">
    <citation type="submission" date="2019-04" db="EMBL/GenBank/DDBJ databases">
        <authorList>
            <person name="Yang S."/>
            <person name="Wei W."/>
        </authorList>
    </citation>
    <scope>NUCLEOTIDE SEQUENCE [LARGE SCALE GENOMIC DNA]</scope>
    <source>
        <strain evidence="2">ZP60</strain>
        <plasmid evidence="1 2">unnamed1</plasmid>
    </source>
</reference>
<reference evidence="1 2" key="1">
    <citation type="submission" date="2019-04" db="EMBL/GenBank/DDBJ databases">
        <title>Complete genome sequence of Arthrobacter sp. ZXY-2 associated with effective atrazine degradation and salt adaptation.</title>
        <authorList>
            <person name="Zhao X."/>
        </authorList>
    </citation>
    <scope>NUCLEOTIDE SEQUENCE [LARGE SCALE GENOMIC DNA]</scope>
    <source>
        <strain evidence="2">ZP60</strain>
        <plasmid evidence="1 2">unnamed1</plasmid>
    </source>
</reference>
<organism evidence="1 2">
    <name type="scientific">Halomicrobium mukohataei</name>
    <dbReference type="NCBI Taxonomy" id="57705"/>
    <lineage>
        <taxon>Archaea</taxon>
        <taxon>Methanobacteriati</taxon>
        <taxon>Methanobacteriota</taxon>
        <taxon>Stenosarchaea group</taxon>
        <taxon>Halobacteria</taxon>
        <taxon>Halobacteriales</taxon>
        <taxon>Haloarculaceae</taxon>
        <taxon>Halomicrobium</taxon>
    </lineage>
</organism>
<dbReference type="Proteomes" id="UP000297053">
    <property type="component" value="Plasmid unnamed1"/>
</dbReference>
<keyword evidence="1" id="KW-0614">Plasmid</keyword>
<sequence>MARIVHVAKSLPVEETYQRLLSDTDSSDQYTLRNNGENAFGEKRINVKKDALRFKIVISEGTGHEYPEGTIVRIFAPYDTFEPETVVDATKAYDALIKTAKETYAEIETAAKASYGIEEHQPMHHPVSADDLPPSDRQFLTWLDIFPPAEVETIGEQRLLTAPADISEQLPDGSIILVSKHMPDHPEPLDDIADHVGIRSWQDYPEERVSETNFER</sequence>
<evidence type="ECO:0000313" key="2">
    <source>
        <dbReference type="Proteomes" id="UP000297053"/>
    </source>
</evidence>
<protein>
    <submittedName>
        <fullName evidence="1">Uncharacterized protein</fullName>
    </submittedName>
</protein>
<accession>A0A4D6KHY0</accession>
<gene>
    <name evidence="1" type="ORF">E5139_16650</name>
</gene>
<name>A0A4D6KHY0_9EURY</name>
<geneLocation type="plasmid" evidence="1 2">
    <name>unnamed1</name>
</geneLocation>
<dbReference type="EMBL" id="CP039376">
    <property type="protein sequence ID" value="QCD67267.1"/>
    <property type="molecule type" value="Genomic_DNA"/>
</dbReference>
<proteinExistence type="predicted"/>
<dbReference type="GeneID" id="8409435"/>
<dbReference type="KEGG" id="halz:E5139_16650"/>
<dbReference type="AlphaFoldDB" id="A0A4D6KHY0"/>
<evidence type="ECO:0000313" key="1">
    <source>
        <dbReference type="EMBL" id="QCD67267.1"/>
    </source>
</evidence>
<dbReference type="RefSeq" id="WP_012807520.1">
    <property type="nucleotide sequence ID" value="NZ_CP039376.1"/>
</dbReference>